<evidence type="ECO:0000313" key="1">
    <source>
        <dbReference type="EMBL" id="CAB4663648.1"/>
    </source>
</evidence>
<protein>
    <submittedName>
        <fullName evidence="1">Unannotated protein</fullName>
    </submittedName>
</protein>
<dbReference type="AlphaFoldDB" id="A0A6J6LRJ2"/>
<dbReference type="Pfam" id="PF14561">
    <property type="entry name" value="TPR_20"/>
    <property type="match status" value="1"/>
</dbReference>
<proteinExistence type="predicted"/>
<reference evidence="1" key="1">
    <citation type="submission" date="2020-05" db="EMBL/GenBank/DDBJ databases">
        <authorList>
            <person name="Chiriac C."/>
            <person name="Salcher M."/>
            <person name="Ghai R."/>
            <person name="Kavagutti S V."/>
        </authorList>
    </citation>
    <scope>NUCLEOTIDE SEQUENCE</scope>
</reference>
<organism evidence="1">
    <name type="scientific">freshwater metagenome</name>
    <dbReference type="NCBI Taxonomy" id="449393"/>
    <lineage>
        <taxon>unclassified sequences</taxon>
        <taxon>metagenomes</taxon>
        <taxon>ecological metagenomes</taxon>
    </lineage>
</organism>
<dbReference type="InterPro" id="IPR011990">
    <property type="entry name" value="TPR-like_helical_dom_sf"/>
</dbReference>
<dbReference type="EMBL" id="CAEZWO010000084">
    <property type="protein sequence ID" value="CAB4663648.1"/>
    <property type="molecule type" value="Genomic_DNA"/>
</dbReference>
<dbReference type="SUPFAM" id="SSF52833">
    <property type="entry name" value="Thioredoxin-like"/>
    <property type="match status" value="1"/>
</dbReference>
<sequence>MTLPPNFGRAVDLSGLGKPPATISNNSSVLPVTAANIASQFLTVSQTKPVVIACWSARSQESQVVVDVLAKLQAADEDRWLLGSLNVDSEQDVAKALQVRTVPYAIALVNEQVVPLFEQSYPESQIRLVIDKVLALAADQGIGATGEAPMEPEEEEALNALEAGNFIEAEAAYLKLLARRPQDNFAKLGLAQTQLLIRTAGLNADSIISAADADPLNLDLQLQCADLEISRGDVELAFARVLKCVRQFSGADQTRAKTHLLELFLLVDPADPRLIKARSSLASALY</sequence>
<gene>
    <name evidence="1" type="ORF">UFOPK2254_00902</name>
</gene>
<dbReference type="Gene3D" id="3.40.30.10">
    <property type="entry name" value="Glutaredoxin"/>
    <property type="match status" value="1"/>
</dbReference>
<dbReference type="InterPro" id="IPR036249">
    <property type="entry name" value="Thioredoxin-like_sf"/>
</dbReference>
<name>A0A6J6LRJ2_9ZZZZ</name>
<accession>A0A6J6LRJ2</accession>
<dbReference type="Gene3D" id="1.25.40.10">
    <property type="entry name" value="Tetratricopeptide repeat domain"/>
    <property type="match status" value="1"/>
</dbReference>